<evidence type="ECO:0000256" key="3">
    <source>
        <dbReference type="ARBA" id="ARBA00022603"/>
    </source>
</evidence>
<gene>
    <name evidence="10" type="primary">MRM2</name>
</gene>
<evidence type="ECO:0000256" key="2">
    <source>
        <dbReference type="ARBA" id="ARBA00022552"/>
    </source>
</evidence>
<dbReference type="KEGG" id="pmrn:116954245"/>
<dbReference type="InterPro" id="IPR015507">
    <property type="entry name" value="rRNA-MeTfrase_E"/>
</dbReference>
<keyword evidence="5 7" id="KW-0949">S-adenosyl-L-methionine</keyword>
<proteinExistence type="inferred from homology"/>
<dbReference type="Proteomes" id="UP001318040">
    <property type="component" value="Chromosome 3"/>
</dbReference>
<feature type="active site" description="Proton acceptor" evidence="7">
    <location>
        <position position="209"/>
    </location>
</feature>
<keyword evidence="3 10" id="KW-0489">Methyltransferase</keyword>
<dbReference type="PANTHER" id="PTHR10920">
    <property type="entry name" value="RIBOSOMAL RNA METHYLTRANSFERASE"/>
    <property type="match status" value="1"/>
</dbReference>
<keyword evidence="9" id="KW-1185">Reference proteome</keyword>
<feature type="domain" description="Ribosomal RNA methyltransferase FtsJ" evidence="8">
    <location>
        <begin position="68"/>
        <end position="250"/>
    </location>
</feature>
<evidence type="ECO:0000256" key="4">
    <source>
        <dbReference type="ARBA" id="ARBA00022679"/>
    </source>
</evidence>
<evidence type="ECO:0000313" key="10">
    <source>
        <dbReference type="RefSeq" id="XP_032830716.1"/>
    </source>
</evidence>
<dbReference type="GO" id="GO:0005739">
    <property type="term" value="C:mitochondrion"/>
    <property type="evidence" value="ECO:0007669"/>
    <property type="project" value="TreeGrafter"/>
</dbReference>
<evidence type="ECO:0000256" key="6">
    <source>
        <dbReference type="ARBA" id="ARBA00041184"/>
    </source>
</evidence>
<dbReference type="PIRSF" id="PIRSF005461">
    <property type="entry name" value="23S_rRNA_mtase"/>
    <property type="match status" value="1"/>
</dbReference>
<comment type="similarity">
    <text evidence="1">Belongs to the class I-like SAM-binding methyltransferase superfamily. RNA methyltransferase RlmE family.</text>
</comment>
<keyword evidence="4" id="KW-0808">Transferase</keyword>
<dbReference type="RefSeq" id="XP_032830716.1">
    <property type="nucleotide sequence ID" value="XM_032974825.1"/>
</dbReference>
<evidence type="ECO:0000256" key="7">
    <source>
        <dbReference type="PIRSR" id="PIRSR005461-1"/>
    </source>
</evidence>
<dbReference type="SUPFAM" id="SSF53335">
    <property type="entry name" value="S-adenosyl-L-methionine-dependent methyltransferases"/>
    <property type="match status" value="1"/>
</dbReference>
<sequence length="258" mass="27783">MAPGFPVGLPRRVDSLCRAHRALRAPSPRRALHAPSPAPRARSGAAQIWLQRQRRDPFVQRAQELGLRCRSGFKLAHMDEQLRWLRPGRAVLDLGAAPGAWSQEAARRVNATGALPGAPRGFVLGLDLLPVEPLDGVSFLGGTDVRAADTETKVRALLPGGAAHLVLSDMAPRASGVRTLDHEQSLALCGAALALALVILRPGGHFLCKFWDGASSEELRARLRAAFRDVRALKPPASRRDSAELYLAASGLRAPRRP</sequence>
<dbReference type="HAMAP" id="MF_01547">
    <property type="entry name" value="RNA_methyltr_E"/>
    <property type="match status" value="1"/>
</dbReference>
<dbReference type="InterPro" id="IPR050082">
    <property type="entry name" value="RNA_methyltr_RlmE"/>
</dbReference>
<organism evidence="9 10">
    <name type="scientific">Petromyzon marinus</name>
    <name type="common">Sea lamprey</name>
    <dbReference type="NCBI Taxonomy" id="7757"/>
    <lineage>
        <taxon>Eukaryota</taxon>
        <taxon>Metazoa</taxon>
        <taxon>Chordata</taxon>
        <taxon>Craniata</taxon>
        <taxon>Vertebrata</taxon>
        <taxon>Cyclostomata</taxon>
        <taxon>Hyperoartia</taxon>
        <taxon>Petromyzontiformes</taxon>
        <taxon>Petromyzontidae</taxon>
        <taxon>Petromyzon</taxon>
    </lineage>
</organism>
<protein>
    <recommendedName>
        <fullName evidence="6">rRNA methyltransferase 2, mitochondrial</fullName>
    </recommendedName>
</protein>
<evidence type="ECO:0000259" key="8">
    <source>
        <dbReference type="Pfam" id="PF01728"/>
    </source>
</evidence>
<evidence type="ECO:0000313" key="9">
    <source>
        <dbReference type="Proteomes" id="UP001318040"/>
    </source>
</evidence>
<evidence type="ECO:0000256" key="1">
    <source>
        <dbReference type="ARBA" id="ARBA00009258"/>
    </source>
</evidence>
<accession>A0AAJ7U8P3</accession>
<dbReference type="CTD" id="29960"/>
<dbReference type="InterPro" id="IPR002877">
    <property type="entry name" value="RNA_MeTrfase_FtsJ_dom"/>
</dbReference>
<keyword evidence="2" id="KW-0698">rRNA processing</keyword>
<dbReference type="AlphaFoldDB" id="A0AAJ7U8P3"/>
<dbReference type="Pfam" id="PF01728">
    <property type="entry name" value="FtsJ"/>
    <property type="match status" value="1"/>
</dbReference>
<dbReference type="InterPro" id="IPR029063">
    <property type="entry name" value="SAM-dependent_MTases_sf"/>
</dbReference>
<evidence type="ECO:0000256" key="5">
    <source>
        <dbReference type="ARBA" id="ARBA00022691"/>
    </source>
</evidence>
<dbReference type="GO" id="GO:0008650">
    <property type="term" value="F:rRNA (uridine-2'-O-)-methyltransferase activity"/>
    <property type="evidence" value="ECO:0007669"/>
    <property type="project" value="TreeGrafter"/>
</dbReference>
<name>A0AAJ7U8P3_PETMA</name>
<reference evidence="10" key="1">
    <citation type="submission" date="2025-08" db="UniProtKB">
        <authorList>
            <consortium name="RefSeq"/>
        </authorList>
    </citation>
    <scope>IDENTIFICATION</scope>
    <source>
        <tissue evidence="10">Sperm</tissue>
    </source>
</reference>
<dbReference type="PANTHER" id="PTHR10920:SF18">
    <property type="entry name" value="RRNA METHYLTRANSFERASE 2, MITOCHONDRIAL"/>
    <property type="match status" value="1"/>
</dbReference>
<dbReference type="Gene3D" id="3.40.50.150">
    <property type="entry name" value="Vaccinia Virus protein VP39"/>
    <property type="match status" value="1"/>
</dbReference>